<sequence length="647" mass="72125">MAFVQFSQVSLAFGDRDILKDVSVNLMTGTKAALTGANGTGKSTLIKVMAGLVQPDSGKRTAEKGARIAYLPQSGLTHKGTTLREEADKAFQFGYELQKELDEIGDALKSGNGNQNALLERHDKIINELEDSGWNRRSALAEQILVGLGFSRGDLDRRCEEFSGGWQMRIALAKSLMVNPDILLLDEPTNYLDLDAREWLESFLVNFKGGFLLVSHDRYFLDHTINEVYELFGGNLHRYPGNFSHYEKVREVELETLMREYEKQQAEIRHLQEFIDRFGVKATKAAQAQERQKMLDKIKENEIVIPESLKKIRFKFPQAPHSGRLVATIQGLTKSYDGERNVIDNLDLVIENGDRLVVAGHNGAGKSTLLRMIAGVDTATGGSVKLGAGVEVGYFSQDNAESLKGSGTVLDTIEAEAPLELIPKIRDMLGAFLFRGDDVFKSIDMLSGGEKSRVALLKLLLRPVNLLILDEPTNHLDMHSKDVLLDALKDFGGTVIFVSHDRGFIEDLSTRVLELKPGEWRVFPGDYRYYMQRLEDERNGIVSATASPSEKKTEKKPEETKSATKLSWEEQKKADAERRKIEKAVEKLESEIASAEEEKAAEEAKMANPDVYSNGEKAKAVQKKIEELSAKIDALTEEWEAQAALLG</sequence>
<dbReference type="OrthoDB" id="9760950at2"/>
<evidence type="ECO:0000256" key="3">
    <source>
        <dbReference type="ARBA" id="ARBA00022840"/>
    </source>
</evidence>
<dbReference type="PATRIC" id="fig|907348.3.peg.2389"/>
<dbReference type="STRING" id="907348.TresaDRAFT_0625"/>
<dbReference type="Pfam" id="PF12848">
    <property type="entry name" value="ABC_tran_Xtn"/>
    <property type="match status" value="1"/>
</dbReference>
<dbReference type="Pfam" id="PF16326">
    <property type="entry name" value="ABC_tran_CTD"/>
    <property type="match status" value="1"/>
</dbReference>
<evidence type="ECO:0000259" key="7">
    <source>
        <dbReference type="PROSITE" id="PS50893"/>
    </source>
</evidence>
<dbReference type="InterPro" id="IPR032781">
    <property type="entry name" value="ABC_tran_Xtn"/>
</dbReference>
<reference evidence="8 9" key="1">
    <citation type="submission" date="2011-09" db="EMBL/GenBank/DDBJ databases">
        <title>The draft genome of Treponema saccharophilum DSM 2985.</title>
        <authorList>
            <consortium name="US DOE Joint Genome Institute (JGI-PGF)"/>
            <person name="Lucas S."/>
            <person name="Copeland A."/>
            <person name="Lapidus A."/>
            <person name="Glavina del Rio T."/>
            <person name="Dalin E."/>
            <person name="Tice H."/>
            <person name="Bruce D."/>
            <person name="Goodwin L."/>
            <person name="Pitluck S."/>
            <person name="Peters L."/>
            <person name="Kyrpides N."/>
            <person name="Mavromatis K."/>
            <person name="Ivanova N."/>
            <person name="Markowitz V."/>
            <person name="Cheng J.-F."/>
            <person name="Hugenholtz P."/>
            <person name="Woyke T."/>
            <person name="Wu D."/>
            <person name="Gronow S."/>
            <person name="Wellnitz S."/>
            <person name="Brambilla E."/>
            <person name="Klenk H.-P."/>
            <person name="Eisen J.A."/>
        </authorList>
    </citation>
    <scope>NUCLEOTIDE SEQUENCE [LARGE SCALE GENOMIC DNA]</scope>
    <source>
        <strain evidence="8 9">DSM 2985</strain>
    </source>
</reference>
<feature type="compositionally biased region" description="Basic and acidic residues" evidence="6">
    <location>
        <begin position="549"/>
        <end position="578"/>
    </location>
</feature>
<dbReference type="Gene3D" id="3.40.50.300">
    <property type="entry name" value="P-loop containing nucleotide triphosphate hydrolases"/>
    <property type="match status" value="2"/>
</dbReference>
<dbReference type="GO" id="GO:0005524">
    <property type="term" value="F:ATP binding"/>
    <property type="evidence" value="ECO:0007669"/>
    <property type="project" value="UniProtKB-KW"/>
</dbReference>
<evidence type="ECO:0000256" key="5">
    <source>
        <dbReference type="ARBA" id="ARBA00061478"/>
    </source>
</evidence>
<dbReference type="Gene3D" id="1.10.287.380">
    <property type="entry name" value="Valyl-tRNA synthetase, C-terminal domain"/>
    <property type="match status" value="1"/>
</dbReference>
<evidence type="ECO:0000256" key="6">
    <source>
        <dbReference type="SAM" id="MobiDB-lite"/>
    </source>
</evidence>
<evidence type="ECO:0000256" key="2">
    <source>
        <dbReference type="ARBA" id="ARBA00022741"/>
    </source>
</evidence>
<dbReference type="RefSeq" id="WP_002705901.1">
    <property type="nucleotide sequence ID" value="NZ_AGRW01000053.1"/>
</dbReference>
<dbReference type="GO" id="GO:0016887">
    <property type="term" value="F:ATP hydrolysis activity"/>
    <property type="evidence" value="ECO:0007669"/>
    <property type="project" value="InterPro"/>
</dbReference>
<dbReference type="InterPro" id="IPR051309">
    <property type="entry name" value="ABCF_ATPase"/>
</dbReference>
<name>H7EN72_9SPIR</name>
<evidence type="ECO:0000313" key="8">
    <source>
        <dbReference type="EMBL" id="EIC00800.1"/>
    </source>
</evidence>
<feature type="domain" description="ABC transporter" evidence="7">
    <location>
        <begin position="4"/>
        <end position="258"/>
    </location>
</feature>
<feature type="domain" description="ABC transporter" evidence="7">
    <location>
        <begin position="327"/>
        <end position="542"/>
    </location>
</feature>
<dbReference type="PANTHER" id="PTHR42855">
    <property type="entry name" value="ABC TRANSPORTER ATP-BINDING SUBUNIT"/>
    <property type="match status" value="1"/>
</dbReference>
<dbReference type="InterPro" id="IPR027417">
    <property type="entry name" value="P-loop_NTPase"/>
</dbReference>
<dbReference type="SUPFAM" id="SSF52540">
    <property type="entry name" value="P-loop containing nucleoside triphosphate hydrolases"/>
    <property type="match status" value="2"/>
</dbReference>
<keyword evidence="3" id="KW-0067">ATP-binding</keyword>
<dbReference type="InterPro" id="IPR017871">
    <property type="entry name" value="ABC_transporter-like_CS"/>
</dbReference>
<feature type="region of interest" description="Disordered" evidence="6">
    <location>
        <begin position="594"/>
        <end position="617"/>
    </location>
</feature>
<evidence type="ECO:0000256" key="1">
    <source>
        <dbReference type="ARBA" id="ARBA00022737"/>
    </source>
</evidence>
<dbReference type="Proteomes" id="UP000003571">
    <property type="component" value="Unassembled WGS sequence"/>
</dbReference>
<dbReference type="SMART" id="SM00382">
    <property type="entry name" value="AAA"/>
    <property type="match status" value="2"/>
</dbReference>
<evidence type="ECO:0000313" key="9">
    <source>
        <dbReference type="Proteomes" id="UP000003571"/>
    </source>
</evidence>
<protein>
    <submittedName>
        <fullName evidence="8">ABC transporter related protein</fullName>
    </submittedName>
</protein>
<keyword evidence="2" id="KW-0547">Nucleotide-binding</keyword>
<dbReference type="InterPro" id="IPR032524">
    <property type="entry name" value="ABC_tran_C"/>
</dbReference>
<comment type="similarity">
    <text evidence="5">Belongs to the ABC transporter superfamily. ABCF family. Uup subfamily.</text>
</comment>
<dbReference type="PANTHER" id="PTHR42855:SF2">
    <property type="entry name" value="DRUG RESISTANCE ABC TRANSPORTER,ATP-BINDING PROTEIN"/>
    <property type="match status" value="1"/>
</dbReference>
<proteinExistence type="inferred from homology"/>
<dbReference type="EMBL" id="AGRW01000053">
    <property type="protein sequence ID" value="EIC00800.1"/>
    <property type="molecule type" value="Genomic_DNA"/>
</dbReference>
<dbReference type="InterPro" id="IPR003439">
    <property type="entry name" value="ABC_transporter-like_ATP-bd"/>
</dbReference>
<dbReference type="Pfam" id="PF00005">
    <property type="entry name" value="ABC_tran"/>
    <property type="match status" value="2"/>
</dbReference>
<dbReference type="InterPro" id="IPR003593">
    <property type="entry name" value="AAA+_ATPase"/>
</dbReference>
<feature type="region of interest" description="Disordered" evidence="6">
    <location>
        <begin position="540"/>
        <end position="578"/>
    </location>
</feature>
<dbReference type="AlphaFoldDB" id="H7EN72"/>
<keyword evidence="9" id="KW-1185">Reference proteome</keyword>
<dbReference type="FunFam" id="3.40.50.300:FF:000309">
    <property type="entry name" value="ABC transporter ATP-binding protein"/>
    <property type="match status" value="1"/>
</dbReference>
<dbReference type="PROSITE" id="PS50893">
    <property type="entry name" value="ABC_TRANSPORTER_2"/>
    <property type="match status" value="2"/>
</dbReference>
<dbReference type="CDD" id="cd03221">
    <property type="entry name" value="ABCF_EF-3"/>
    <property type="match status" value="2"/>
</dbReference>
<keyword evidence="1" id="KW-0677">Repeat</keyword>
<organism evidence="8 9">
    <name type="scientific">Treponema saccharophilum DSM 2985</name>
    <dbReference type="NCBI Taxonomy" id="907348"/>
    <lineage>
        <taxon>Bacteria</taxon>
        <taxon>Pseudomonadati</taxon>
        <taxon>Spirochaetota</taxon>
        <taxon>Spirochaetia</taxon>
        <taxon>Spirochaetales</taxon>
        <taxon>Treponemataceae</taxon>
        <taxon>Treponema</taxon>
    </lineage>
</organism>
<comment type="catalytic activity">
    <reaction evidence="4">
        <text>ATP + H2O = ADP + phosphate + H(+)</text>
        <dbReference type="Rhea" id="RHEA:13065"/>
        <dbReference type="ChEBI" id="CHEBI:15377"/>
        <dbReference type="ChEBI" id="CHEBI:15378"/>
        <dbReference type="ChEBI" id="CHEBI:30616"/>
        <dbReference type="ChEBI" id="CHEBI:43474"/>
        <dbReference type="ChEBI" id="CHEBI:456216"/>
    </reaction>
</comment>
<evidence type="ECO:0000256" key="4">
    <source>
        <dbReference type="ARBA" id="ARBA00049360"/>
    </source>
</evidence>
<dbReference type="FunFam" id="3.40.50.300:FF:000011">
    <property type="entry name" value="Putative ABC transporter ATP-binding component"/>
    <property type="match status" value="1"/>
</dbReference>
<feature type="compositionally biased region" description="Basic and acidic residues" evidence="6">
    <location>
        <begin position="594"/>
        <end position="605"/>
    </location>
</feature>
<dbReference type="eggNOG" id="COG0488">
    <property type="taxonomic scope" value="Bacteria"/>
</dbReference>
<comment type="caution">
    <text evidence="8">The sequence shown here is derived from an EMBL/GenBank/DDBJ whole genome shotgun (WGS) entry which is preliminary data.</text>
</comment>
<accession>H7EN72</accession>
<gene>
    <name evidence="8" type="ORF">TresaDRAFT_0625</name>
</gene>
<dbReference type="GO" id="GO:0003677">
    <property type="term" value="F:DNA binding"/>
    <property type="evidence" value="ECO:0007669"/>
    <property type="project" value="InterPro"/>
</dbReference>
<dbReference type="InterPro" id="IPR037118">
    <property type="entry name" value="Val-tRNA_synth_C_sf"/>
</dbReference>
<dbReference type="PROSITE" id="PS00211">
    <property type="entry name" value="ABC_TRANSPORTER_1"/>
    <property type="match status" value="2"/>
</dbReference>